<dbReference type="InterPro" id="IPR042216">
    <property type="entry name" value="MitoNEET_CISD"/>
</dbReference>
<dbReference type="Gene3D" id="3.30.70.20">
    <property type="match status" value="1"/>
</dbReference>
<dbReference type="EMBL" id="JAGSND010000011">
    <property type="protein sequence ID" value="MBR0599199.1"/>
    <property type="molecule type" value="Genomic_DNA"/>
</dbReference>
<dbReference type="Proteomes" id="UP000675664">
    <property type="component" value="Unassembled WGS sequence"/>
</dbReference>
<reference evidence="6" key="2">
    <citation type="submission" date="2021-04" db="EMBL/GenBank/DDBJ databases">
        <authorList>
            <person name="Liu J."/>
        </authorList>
    </citation>
    <scope>NUCLEOTIDE SEQUENCE</scope>
    <source>
        <strain evidence="6">BAD-6</strain>
    </source>
</reference>
<dbReference type="InterPro" id="IPR018967">
    <property type="entry name" value="FeS-contain_CDGSH-typ"/>
</dbReference>
<organism evidence="6 7">
    <name type="scientific">Sinanaerobacter chloroacetimidivorans</name>
    <dbReference type="NCBI Taxonomy" id="2818044"/>
    <lineage>
        <taxon>Bacteria</taxon>
        <taxon>Bacillati</taxon>
        <taxon>Bacillota</taxon>
        <taxon>Clostridia</taxon>
        <taxon>Peptostreptococcales</taxon>
        <taxon>Anaerovoracaceae</taxon>
        <taxon>Sinanaerobacter</taxon>
    </lineage>
</organism>
<dbReference type="RefSeq" id="WP_227019333.1">
    <property type="nucleotide sequence ID" value="NZ_JAGSND010000011.1"/>
</dbReference>
<comment type="caution">
    <text evidence="6">The sequence shown here is derived from an EMBL/GenBank/DDBJ whole genome shotgun (WGS) entry which is preliminary data.</text>
</comment>
<reference evidence="6" key="1">
    <citation type="submission" date="2021-04" db="EMBL/GenBank/DDBJ databases">
        <title>Sinoanaerobacter chloroacetimidivorans sp. nov., an obligate anaerobic bacterium isolated from anaerobic sludge.</title>
        <authorList>
            <person name="Bao Y."/>
        </authorList>
    </citation>
    <scope>NUCLEOTIDE SEQUENCE</scope>
    <source>
        <strain evidence="6">BAD-6</strain>
    </source>
</reference>
<dbReference type="InterPro" id="IPR010693">
    <property type="entry name" value="Divergent_4Fe-4S_mono-cluster"/>
</dbReference>
<dbReference type="GO" id="GO:0046872">
    <property type="term" value="F:metal ion binding"/>
    <property type="evidence" value="ECO:0007669"/>
    <property type="project" value="UniProtKB-KW"/>
</dbReference>
<dbReference type="SMART" id="SM00704">
    <property type="entry name" value="ZnF_CDGSH"/>
    <property type="match status" value="1"/>
</dbReference>
<keyword evidence="4" id="KW-0411">Iron-sulfur</keyword>
<keyword evidence="2" id="KW-0479">Metal-binding</keyword>
<keyword evidence="3" id="KW-0408">Iron</keyword>
<accession>A0A8J8B2D8</accession>
<dbReference type="Pfam" id="PF09360">
    <property type="entry name" value="zf-CDGSH"/>
    <property type="match status" value="1"/>
</dbReference>
<evidence type="ECO:0000313" key="7">
    <source>
        <dbReference type="Proteomes" id="UP000675664"/>
    </source>
</evidence>
<dbReference type="GO" id="GO:0051537">
    <property type="term" value="F:2 iron, 2 sulfur cluster binding"/>
    <property type="evidence" value="ECO:0007669"/>
    <property type="project" value="UniProtKB-KW"/>
</dbReference>
<evidence type="ECO:0000256" key="2">
    <source>
        <dbReference type="ARBA" id="ARBA00022723"/>
    </source>
</evidence>
<proteinExistence type="predicted"/>
<evidence type="ECO:0000256" key="4">
    <source>
        <dbReference type="ARBA" id="ARBA00023014"/>
    </source>
</evidence>
<gene>
    <name evidence="6" type="ORF">KCX82_15015</name>
</gene>
<evidence type="ECO:0000259" key="5">
    <source>
        <dbReference type="SMART" id="SM00704"/>
    </source>
</evidence>
<feature type="domain" description="Iron-binding zinc finger CDGSH type" evidence="5">
    <location>
        <begin position="125"/>
        <end position="164"/>
    </location>
</feature>
<protein>
    <submittedName>
        <fullName evidence="6">(4Fe-4S)-binding protein</fullName>
    </submittedName>
</protein>
<evidence type="ECO:0000256" key="1">
    <source>
        <dbReference type="ARBA" id="ARBA00022714"/>
    </source>
</evidence>
<keyword evidence="1" id="KW-0001">2Fe-2S</keyword>
<name>A0A8J8B2D8_9FIRM</name>
<keyword evidence="7" id="KW-1185">Reference proteome</keyword>
<dbReference type="Gene3D" id="3.40.5.90">
    <property type="entry name" value="CDGSH iron-sulfur domain, mitoNEET-type"/>
    <property type="match status" value="1"/>
</dbReference>
<evidence type="ECO:0000313" key="6">
    <source>
        <dbReference type="EMBL" id="MBR0599199.1"/>
    </source>
</evidence>
<dbReference type="Pfam" id="PF06902">
    <property type="entry name" value="Fer4_19"/>
    <property type="match status" value="1"/>
</dbReference>
<dbReference type="AlphaFoldDB" id="A0A8J8B2D8"/>
<sequence>MKQDKTEDQKSVDVQKKNITKEYKTEDLIVFWYPAECSHSGKCMKAMPEVFNPEKRPWITLASADLENIIKAIDSCPTGALRYKLPEGSKIDPNKAKGPGSVDYKPDATTAVQIKAVKNGPFLVRGPIRLIDADGELIKESSQMVLCRCGLSKNAPFCDGSHMK</sequence>
<evidence type="ECO:0000256" key="3">
    <source>
        <dbReference type="ARBA" id="ARBA00023004"/>
    </source>
</evidence>
<dbReference type="GO" id="GO:0005737">
    <property type="term" value="C:cytoplasm"/>
    <property type="evidence" value="ECO:0007669"/>
    <property type="project" value="UniProtKB-ARBA"/>
</dbReference>